<gene>
    <name evidence="2" type="ORF">GCM10023171_18010</name>
</gene>
<evidence type="ECO:0000313" key="3">
    <source>
        <dbReference type="Proteomes" id="UP001500731"/>
    </source>
</evidence>
<dbReference type="SMART" id="SM00421">
    <property type="entry name" value="HTH_LUXR"/>
    <property type="match status" value="1"/>
</dbReference>
<name>A0ABP8PDA5_9MICO</name>
<dbReference type="CDD" id="cd06170">
    <property type="entry name" value="LuxR_C_like"/>
    <property type="match status" value="1"/>
</dbReference>
<dbReference type="EMBL" id="BAABGP010000013">
    <property type="protein sequence ID" value="GAA4484724.1"/>
    <property type="molecule type" value="Genomic_DNA"/>
</dbReference>
<proteinExistence type="predicted"/>
<reference evidence="3" key="1">
    <citation type="journal article" date="2019" name="Int. J. Syst. Evol. Microbiol.">
        <title>The Global Catalogue of Microorganisms (GCM) 10K type strain sequencing project: providing services to taxonomists for standard genome sequencing and annotation.</title>
        <authorList>
            <consortium name="The Broad Institute Genomics Platform"/>
            <consortium name="The Broad Institute Genome Sequencing Center for Infectious Disease"/>
            <person name="Wu L."/>
            <person name="Ma J."/>
        </authorList>
    </citation>
    <scope>NUCLEOTIDE SEQUENCE [LARGE SCALE GENOMIC DNA]</scope>
    <source>
        <strain evidence="3">JCM 17839</strain>
    </source>
</reference>
<sequence length="723" mass="75535">MHEDAHRTTTAGGCVAMNGAVFRARQDDASEGAPAAPHVRAAVVAACGADPSAVDEMLFALTAEQRGGSRVLPDPLPLVPAISRAAASHVPLGADPAALLMIALCERGRAETFCAIAGCGTDDVALSPLAQVVEFTAGTFRFADPALRIHLIGTAAEPARLAAHQRLAAILAATTDQHAALHHRARSAVLSDPDLVAPLLDRAAAALQTGDAQAAWSLAAEAVDHAEAGTLSHSCALLCAGRAALAGGWVADALACLEHVLGADDDRRADAVAGFVLAFALRHGSVPAPESLIPAEACDDGYRHAAALGALLAAERGDHERSAAWLAVGGRMVREAGARAPLLAWCDALAGVADPGSIDAGEGVQRVVHALSAGLDGDPDAGVRTLAEPGAAAAEDGSAGLHDRSPLLRARRAVAETLLHVWSGRIGVARDLLAAAAAELPVALPFAGLAVALARRLELAVDGCLGPLSRDLAAAVPWAVEPDGFVDRAIDAYLQGRSDEAAVHMRIWTDRGRPSESLGVPGLDEIGPLGARAPLEPPDATAARSLRERIRSARDASWSTDLDSVAEQSRTIRSPFDRARVEALLGSSCVVRGDHAGGVRHLRAARSLFDESGARAWRGMVEERLRRLGELRRPTRTTAVFESPSHASAPLEVCRAAWEPILTPRELDVALRMAEGRTNREIALALHVSVRTVEVHGGRIFAKLDVRTRHELTVLALRSDQHL</sequence>
<dbReference type="InterPro" id="IPR036388">
    <property type="entry name" value="WH-like_DNA-bd_sf"/>
</dbReference>
<evidence type="ECO:0000313" key="2">
    <source>
        <dbReference type="EMBL" id="GAA4484724.1"/>
    </source>
</evidence>
<dbReference type="Pfam" id="PF00196">
    <property type="entry name" value="GerE"/>
    <property type="match status" value="1"/>
</dbReference>
<dbReference type="PROSITE" id="PS50043">
    <property type="entry name" value="HTH_LUXR_2"/>
    <property type="match status" value="1"/>
</dbReference>
<accession>A0ABP8PDA5</accession>
<keyword evidence="3" id="KW-1185">Reference proteome</keyword>
<feature type="domain" description="HTH luxR-type" evidence="1">
    <location>
        <begin position="655"/>
        <end position="720"/>
    </location>
</feature>
<dbReference type="PROSITE" id="PS00622">
    <property type="entry name" value="HTH_LUXR_1"/>
    <property type="match status" value="1"/>
</dbReference>
<protein>
    <submittedName>
        <fullName evidence="2">Helix-turn-helix transcriptional regulator</fullName>
    </submittedName>
</protein>
<dbReference type="InterPro" id="IPR000792">
    <property type="entry name" value="Tscrpt_reg_LuxR_C"/>
</dbReference>
<organism evidence="2 3">
    <name type="scientific">Microbacterium panaciterrae</name>
    <dbReference type="NCBI Taxonomy" id="985759"/>
    <lineage>
        <taxon>Bacteria</taxon>
        <taxon>Bacillati</taxon>
        <taxon>Actinomycetota</taxon>
        <taxon>Actinomycetes</taxon>
        <taxon>Micrococcales</taxon>
        <taxon>Microbacteriaceae</taxon>
        <taxon>Microbacterium</taxon>
    </lineage>
</organism>
<dbReference type="SUPFAM" id="SSF46894">
    <property type="entry name" value="C-terminal effector domain of the bipartite response regulators"/>
    <property type="match status" value="1"/>
</dbReference>
<dbReference type="InterPro" id="IPR016032">
    <property type="entry name" value="Sig_transdc_resp-reg_C-effctor"/>
</dbReference>
<evidence type="ECO:0000259" key="1">
    <source>
        <dbReference type="PROSITE" id="PS50043"/>
    </source>
</evidence>
<dbReference type="Gene3D" id="1.10.10.10">
    <property type="entry name" value="Winged helix-like DNA-binding domain superfamily/Winged helix DNA-binding domain"/>
    <property type="match status" value="1"/>
</dbReference>
<dbReference type="Proteomes" id="UP001500731">
    <property type="component" value="Unassembled WGS sequence"/>
</dbReference>
<dbReference type="PRINTS" id="PR00038">
    <property type="entry name" value="HTHLUXR"/>
</dbReference>
<comment type="caution">
    <text evidence="2">The sequence shown here is derived from an EMBL/GenBank/DDBJ whole genome shotgun (WGS) entry which is preliminary data.</text>
</comment>